<protein>
    <submittedName>
        <fullName evidence="2 3">Uncharacterized protein LOC108271594 isoform X1</fullName>
    </submittedName>
</protein>
<keyword evidence="1" id="KW-1185">Reference proteome</keyword>
<dbReference type="RefSeq" id="XP_017334749.1">
    <property type="nucleotide sequence ID" value="XM_017479260.3"/>
</dbReference>
<dbReference type="AlphaFoldDB" id="A0A2D0RXR4"/>
<accession>A0A2D0RXR4</accession>
<name>A0A2D0RXR4_ICTPU</name>
<evidence type="ECO:0000313" key="2">
    <source>
        <dbReference type="RefSeq" id="XP_017334748.1"/>
    </source>
</evidence>
<dbReference type="KEGG" id="ipu:108271594"/>
<evidence type="ECO:0000313" key="1">
    <source>
        <dbReference type="Proteomes" id="UP000221080"/>
    </source>
</evidence>
<reference evidence="1" key="1">
    <citation type="journal article" date="2016" name="Nat. Commun.">
        <title>The channel catfish genome sequence provides insights into the evolution of scale formation in teleosts.</title>
        <authorList>
            <person name="Liu Z."/>
            <person name="Liu S."/>
            <person name="Yao J."/>
            <person name="Bao L."/>
            <person name="Zhang J."/>
            <person name="Li Y."/>
            <person name="Jiang C."/>
            <person name="Sun L."/>
            <person name="Wang R."/>
            <person name="Zhang Y."/>
            <person name="Zhou T."/>
            <person name="Zeng Q."/>
            <person name="Fu Q."/>
            <person name="Gao S."/>
            <person name="Li N."/>
            <person name="Koren S."/>
            <person name="Jiang Y."/>
            <person name="Zimin A."/>
            <person name="Xu P."/>
            <person name="Phillippy A.M."/>
            <person name="Geng X."/>
            <person name="Song L."/>
            <person name="Sun F."/>
            <person name="Li C."/>
            <person name="Wang X."/>
            <person name="Chen A."/>
            <person name="Jin Y."/>
            <person name="Yuan Z."/>
            <person name="Yang Y."/>
            <person name="Tan S."/>
            <person name="Peatman E."/>
            <person name="Lu J."/>
            <person name="Qin Z."/>
            <person name="Dunham R."/>
            <person name="Li Z."/>
            <person name="Sonstegard T."/>
            <person name="Feng J."/>
            <person name="Danzmann R.G."/>
            <person name="Schroeder S."/>
            <person name="Scheffler B."/>
            <person name="Duke M.V."/>
            <person name="Ballard L."/>
            <person name="Kucuktas H."/>
            <person name="Kaltenboeck L."/>
            <person name="Liu H."/>
            <person name="Armbruster J."/>
            <person name="Xie Y."/>
            <person name="Kirby M.L."/>
            <person name="Tian Y."/>
            <person name="Flanagan M.E."/>
            <person name="Mu W."/>
            <person name="Waldbieser G.C."/>
        </authorList>
    </citation>
    <scope>NUCLEOTIDE SEQUENCE [LARGE SCALE GENOMIC DNA]</scope>
    <source>
        <strain evidence="1">SDA103</strain>
    </source>
</reference>
<dbReference type="Proteomes" id="UP000221080">
    <property type="component" value="Chromosome 11"/>
</dbReference>
<sequence length="581" mass="64417">MTTRVLQAFDTLDNHSKSTLDRLAKKNRQLTQMSTQCFAHGRSFTGLGLHREFSARKKPKANEEIVSDEQDLLYKRLRKSLAVAASMKGSSCSKSVEAGSTRVIIRPEKHTSHVKSSTGHATCGGKEDVGISFSIMPKKPQTLKPESRSPHKMAWSREVEKVPSLHELTKVNRSKSLVGTSLGNTDIYHWCSTSVHSEVDASFKSPVPDGWMNTQQLQENTDNISIGASTLHNKTEKEVCVEPVPLSFDDLLMRNDVKVLAPRLHKDFLSQQKASETFPVVCSPQQCEYEPFSSPGFHSLDPAPQIRKRSMRSAIILYTESIQAKYMIRSMKGRQTAEGLRSHRPYTQPELKGNRTAVNGVNVRVLKADGKVIRSPDLAQLPLHYQDKTPSVCASTTNNKISLIPKKDVLAPRVGPVINGLNPSQTCDSGEISPACCKALPSSARRGLSSSAHTSTLKSCWSSSRNKMEFLSISRPLTCNPNGMDRIIREKQPHNRDWHKEAKEPYKNTMAEVTDCETFSVHEMSFSRCNSGADMTPSLQETVVGDMISACSNTDSEKTHNCNASTCQPETINIPTVDYLD</sequence>
<proteinExistence type="predicted"/>
<dbReference type="RefSeq" id="XP_017334748.1">
    <property type="nucleotide sequence ID" value="XM_017479259.3"/>
</dbReference>
<dbReference type="OrthoDB" id="8724005at2759"/>
<reference evidence="2 3" key="2">
    <citation type="submission" date="2025-04" db="UniProtKB">
        <authorList>
            <consortium name="RefSeq"/>
        </authorList>
    </citation>
    <scope>IDENTIFICATION</scope>
    <source>
        <tissue evidence="2 3">Blood</tissue>
    </source>
</reference>
<dbReference type="GeneID" id="108271594"/>
<organism evidence="1 3">
    <name type="scientific">Ictalurus punctatus</name>
    <name type="common">Channel catfish</name>
    <name type="synonym">Silurus punctatus</name>
    <dbReference type="NCBI Taxonomy" id="7998"/>
    <lineage>
        <taxon>Eukaryota</taxon>
        <taxon>Metazoa</taxon>
        <taxon>Chordata</taxon>
        <taxon>Craniata</taxon>
        <taxon>Vertebrata</taxon>
        <taxon>Euteleostomi</taxon>
        <taxon>Actinopterygii</taxon>
        <taxon>Neopterygii</taxon>
        <taxon>Teleostei</taxon>
        <taxon>Ostariophysi</taxon>
        <taxon>Siluriformes</taxon>
        <taxon>Ictaluridae</taxon>
        <taxon>Ictalurus</taxon>
    </lineage>
</organism>
<gene>
    <name evidence="2 3" type="primary">LOC108271594</name>
</gene>
<evidence type="ECO:0000313" key="3">
    <source>
        <dbReference type="RefSeq" id="XP_017334749.1"/>
    </source>
</evidence>